<evidence type="ECO:0000313" key="1">
    <source>
        <dbReference type="EMBL" id="NJC26149.1"/>
    </source>
</evidence>
<keyword evidence="2" id="KW-1185">Reference proteome</keyword>
<proteinExistence type="predicted"/>
<protein>
    <recommendedName>
        <fullName evidence="3">Glycosyltransferase</fullName>
    </recommendedName>
</protein>
<name>A0ABX0XB20_9BACT</name>
<comment type="caution">
    <text evidence="1">The sequence shown here is derived from an EMBL/GenBank/DDBJ whole genome shotgun (WGS) entry which is preliminary data.</text>
</comment>
<evidence type="ECO:0008006" key="3">
    <source>
        <dbReference type="Google" id="ProtNLM"/>
    </source>
</evidence>
<reference evidence="1 2" key="1">
    <citation type="submission" date="2020-03" db="EMBL/GenBank/DDBJ databases">
        <title>Genomic Encyclopedia of Type Strains, Phase IV (KMG-IV): sequencing the most valuable type-strain genomes for metagenomic binning, comparative biology and taxonomic classification.</title>
        <authorList>
            <person name="Goeker M."/>
        </authorList>
    </citation>
    <scope>NUCLEOTIDE SEQUENCE [LARGE SCALE GENOMIC DNA]</scope>
    <source>
        <strain evidence="1 2">DSM 105096</strain>
    </source>
</reference>
<sequence>MKTVTLFLAQSFPPRPGVAARRLEYLVRESLKTSDRVFVIRLDRAYGKEISLKGLKVLPITARDLRSNYVGLSKIGTVRQTGRSKLFQLVQRLRQSFPFVYLTDDGGLDYRQKAFALASELVEKEGITHVISSFRPWSDHLVASQLKKQYPHLNWVADMRDLPVDPVRADAWWPGLQTWWGKRVLAAADEVWCVSRGQAEQLAVWHPVVKVRYNPLLTLPPGRTAPTTDRFTIVYTGSLYSGLQSIEPLVVALRKLLLEEVLPPHQLCLVYRGKDADLFRHWTAGIPTECLDVQTSIAPAAAQKMQEKAQVLLLLNWSAPGYYGVLTAKLWDYLASGRPILALVNGPGDEELRKIIEGAAAGAVFGASEQTKADEWLRAAIGTWQTTGTLAWETSIAALRAYV</sequence>
<dbReference type="EMBL" id="JAATJH010000002">
    <property type="protein sequence ID" value="NJC26149.1"/>
    <property type="molecule type" value="Genomic_DNA"/>
</dbReference>
<dbReference type="RefSeq" id="WP_168036905.1">
    <property type="nucleotide sequence ID" value="NZ_JAATJH010000002.1"/>
</dbReference>
<dbReference type="Proteomes" id="UP000770785">
    <property type="component" value="Unassembled WGS sequence"/>
</dbReference>
<gene>
    <name evidence="1" type="ORF">GGR27_001648</name>
</gene>
<organism evidence="1 2">
    <name type="scientific">Neolewinella antarctica</name>
    <dbReference type="NCBI Taxonomy" id="442734"/>
    <lineage>
        <taxon>Bacteria</taxon>
        <taxon>Pseudomonadati</taxon>
        <taxon>Bacteroidota</taxon>
        <taxon>Saprospiria</taxon>
        <taxon>Saprospirales</taxon>
        <taxon>Lewinellaceae</taxon>
        <taxon>Neolewinella</taxon>
    </lineage>
</organism>
<evidence type="ECO:0000313" key="2">
    <source>
        <dbReference type="Proteomes" id="UP000770785"/>
    </source>
</evidence>
<dbReference type="SUPFAM" id="SSF53756">
    <property type="entry name" value="UDP-Glycosyltransferase/glycogen phosphorylase"/>
    <property type="match status" value="1"/>
</dbReference>
<accession>A0ABX0XB20</accession>